<keyword evidence="2" id="KW-0472">Membrane</keyword>
<keyword evidence="1" id="KW-0175">Coiled coil</keyword>
<organism evidence="3 4">
    <name type="scientific">Aromatoleum anaerobium</name>
    <dbReference type="NCBI Taxonomy" id="182180"/>
    <lineage>
        <taxon>Bacteria</taxon>
        <taxon>Pseudomonadati</taxon>
        <taxon>Pseudomonadota</taxon>
        <taxon>Betaproteobacteria</taxon>
        <taxon>Rhodocyclales</taxon>
        <taxon>Rhodocyclaceae</taxon>
        <taxon>Aromatoleum</taxon>
    </lineage>
</organism>
<evidence type="ECO:0000256" key="1">
    <source>
        <dbReference type="SAM" id="Coils"/>
    </source>
</evidence>
<feature type="coiled-coil region" evidence="1">
    <location>
        <begin position="65"/>
        <end position="120"/>
    </location>
</feature>
<name>A0ABX1PRQ3_9RHOO</name>
<dbReference type="RefSeq" id="WP_169119309.1">
    <property type="nucleotide sequence ID" value="NZ_WTVG02000039.1"/>
</dbReference>
<dbReference type="Proteomes" id="UP000615989">
    <property type="component" value="Unassembled WGS sequence"/>
</dbReference>
<comment type="caution">
    <text evidence="3">The sequence shown here is derived from an EMBL/GenBank/DDBJ whole genome shotgun (WGS) entry which is preliminary data.</text>
</comment>
<feature type="transmembrane region" description="Helical" evidence="2">
    <location>
        <begin position="34"/>
        <end position="55"/>
    </location>
</feature>
<evidence type="ECO:0000256" key="2">
    <source>
        <dbReference type="SAM" id="Phobius"/>
    </source>
</evidence>
<evidence type="ECO:0000313" key="3">
    <source>
        <dbReference type="EMBL" id="NMG25967.1"/>
    </source>
</evidence>
<keyword evidence="2" id="KW-0812">Transmembrane</keyword>
<dbReference type="EMBL" id="WTVG01000049">
    <property type="protein sequence ID" value="NMG25967.1"/>
    <property type="molecule type" value="Genomic_DNA"/>
</dbReference>
<accession>A0ABX1PRQ3</accession>
<evidence type="ECO:0000313" key="4">
    <source>
        <dbReference type="Proteomes" id="UP000615989"/>
    </source>
</evidence>
<proteinExistence type="predicted"/>
<keyword evidence="2" id="KW-1133">Transmembrane helix</keyword>
<keyword evidence="4" id="KW-1185">Reference proteome</keyword>
<gene>
    <name evidence="3" type="ORF">GO606_14825</name>
</gene>
<protein>
    <submittedName>
        <fullName evidence="3">Uncharacterized protein</fullName>
    </submittedName>
</protein>
<reference evidence="3" key="1">
    <citation type="submission" date="2019-12" db="EMBL/GenBank/DDBJ databases">
        <title>Comparative genomics gives insights into the taxonomy of the Azoarcus-Aromatoleum group and reveals separate origins of nif in the plant-associated Azoarcus and non-plant-associated Aromatoleum sub-groups.</title>
        <authorList>
            <person name="Lafos M."/>
            <person name="Maluk M."/>
            <person name="Batista M."/>
            <person name="Junghare M."/>
            <person name="Carmona M."/>
            <person name="Faoro H."/>
            <person name="Cruz L.M."/>
            <person name="Battistoni F."/>
            <person name="De Souza E."/>
            <person name="Pedrosa F."/>
            <person name="Chen W.-M."/>
            <person name="Poole P.S."/>
            <person name="Dixon R.A."/>
            <person name="James E.K."/>
        </authorList>
    </citation>
    <scope>NUCLEOTIDE SEQUENCE</scope>
    <source>
        <strain evidence="3">LuFRes1</strain>
    </source>
</reference>
<sequence length="128" mass="14410">MVGAMPSHRRYSNRKLTQDSYVLTSDPTYGLKRIVFLGGLVIVVLVMLGLGARYFEDRLVSESSVSAMRQQNRELQEALSKARFDLEVELATRGELERQVVSLNDELKQIREELAFIKSATPGVPPAR</sequence>